<dbReference type="GO" id="GO:0003676">
    <property type="term" value="F:nucleic acid binding"/>
    <property type="evidence" value="ECO:0007669"/>
    <property type="project" value="InterPro"/>
</dbReference>
<dbReference type="EMBL" id="CARXXK010000002">
    <property type="protein sequence ID" value="CAI6353312.1"/>
    <property type="molecule type" value="Genomic_DNA"/>
</dbReference>
<keyword evidence="2" id="KW-1185">Reference proteome</keyword>
<dbReference type="InterPro" id="IPR012337">
    <property type="entry name" value="RNaseH-like_sf"/>
</dbReference>
<name>A0AAV0WC01_9HEMI</name>
<proteinExistence type="predicted"/>
<dbReference type="Gene3D" id="3.30.420.10">
    <property type="entry name" value="Ribonuclease H-like superfamily/Ribonuclease H"/>
    <property type="match status" value="1"/>
</dbReference>
<evidence type="ECO:0008006" key="3">
    <source>
        <dbReference type="Google" id="ProtNLM"/>
    </source>
</evidence>
<dbReference type="SUPFAM" id="SSF53098">
    <property type="entry name" value="Ribonuclease H-like"/>
    <property type="match status" value="1"/>
</dbReference>
<accession>A0AAV0WC01</accession>
<dbReference type="InterPro" id="IPR036397">
    <property type="entry name" value="RNaseH_sf"/>
</dbReference>
<sequence length="94" mass="10495">MVYQDHPTKFVILRPLTHKRAEEVAYVLIDIFTTFGAPAILQSDMEGNSPIKLLLSCVVCGKNLRLSTESLDTHKVKGLLKGPTKIFKIFSQHG</sequence>
<gene>
    <name evidence="1" type="ORF">MEUPH1_LOCUS9448</name>
</gene>
<comment type="caution">
    <text evidence="1">The sequence shown here is derived from an EMBL/GenBank/DDBJ whole genome shotgun (WGS) entry which is preliminary data.</text>
</comment>
<reference evidence="1 2" key="1">
    <citation type="submission" date="2023-01" db="EMBL/GenBank/DDBJ databases">
        <authorList>
            <person name="Whitehead M."/>
        </authorList>
    </citation>
    <scope>NUCLEOTIDE SEQUENCE [LARGE SCALE GENOMIC DNA]</scope>
</reference>
<dbReference type="AlphaFoldDB" id="A0AAV0WC01"/>
<evidence type="ECO:0000313" key="2">
    <source>
        <dbReference type="Proteomes" id="UP001160148"/>
    </source>
</evidence>
<organism evidence="1 2">
    <name type="scientific">Macrosiphum euphorbiae</name>
    <name type="common">potato aphid</name>
    <dbReference type="NCBI Taxonomy" id="13131"/>
    <lineage>
        <taxon>Eukaryota</taxon>
        <taxon>Metazoa</taxon>
        <taxon>Ecdysozoa</taxon>
        <taxon>Arthropoda</taxon>
        <taxon>Hexapoda</taxon>
        <taxon>Insecta</taxon>
        <taxon>Pterygota</taxon>
        <taxon>Neoptera</taxon>
        <taxon>Paraneoptera</taxon>
        <taxon>Hemiptera</taxon>
        <taxon>Sternorrhyncha</taxon>
        <taxon>Aphidomorpha</taxon>
        <taxon>Aphidoidea</taxon>
        <taxon>Aphididae</taxon>
        <taxon>Macrosiphini</taxon>
        <taxon>Macrosiphum</taxon>
    </lineage>
</organism>
<dbReference type="Proteomes" id="UP001160148">
    <property type="component" value="Unassembled WGS sequence"/>
</dbReference>
<protein>
    <recommendedName>
        <fullName evidence="3">LAGLIDADG homing endonuclease</fullName>
    </recommendedName>
</protein>
<evidence type="ECO:0000313" key="1">
    <source>
        <dbReference type="EMBL" id="CAI6353312.1"/>
    </source>
</evidence>